<keyword evidence="2" id="KW-0067">ATP-binding</keyword>
<dbReference type="InterPro" id="IPR003593">
    <property type="entry name" value="AAA+_ATPase"/>
</dbReference>
<comment type="caution">
    <text evidence="10">The sequence shown here is derived from an EMBL/GenBank/DDBJ whole genome shotgun (WGS) entry which is preliminary data.</text>
</comment>
<dbReference type="SUPFAM" id="SSF52172">
    <property type="entry name" value="CheY-like"/>
    <property type="match status" value="1"/>
</dbReference>
<dbReference type="SMART" id="SM00448">
    <property type="entry name" value="REC"/>
    <property type="match status" value="1"/>
</dbReference>
<dbReference type="EMBL" id="DRBS01000237">
    <property type="protein sequence ID" value="HDD44427.1"/>
    <property type="molecule type" value="Genomic_DNA"/>
</dbReference>
<dbReference type="PROSITE" id="PS00688">
    <property type="entry name" value="SIGMA54_INTERACT_3"/>
    <property type="match status" value="1"/>
</dbReference>
<gene>
    <name evidence="10" type="ORF">ENG63_06170</name>
</gene>
<keyword evidence="4" id="KW-0238">DNA-binding</keyword>
<sequence length="452" mass="51608">MDKILVVDDDLNILRVLKMRLEAEGYSVTTVAEVHEAIELVKEEEFDLALVDLKLTKKNGIELMEDLHRIQPEMPVIILTAYGTIESAVEAMRKGAYSYLTKPFDPHELLLQIKNGIEKSRLSKEVRRLKDIVKERYEFENIVGESEKMKKVLELVSRAAETDSNVYIQGESGTGKELIAKALHLASSRKDGPFVAINCAAIPETLLESELFGFRKGAFTGAFYSKKGIFAQAHGGTIFLDEISEMSLSMQAKLLRVIEEKEFYPVGSEKPIKVDVRIIAASNKDLEKEVQKGNFRKDLFYRIYVIPIKLPPLRERKEDIPLLAKHFLKKFSQKMKKNIKGFSPGALQKMMLYSWPGNVRELENVVECAVAMTTQDIITEDLILPTEPIKETTLKPLKEAKDEFERKYIIQLMEITQGNVTQAAKLARKYRADLYKLLEKYNINPEDFRKKG</sequence>
<dbReference type="PROSITE" id="PS00676">
    <property type="entry name" value="SIGMA54_INTERACT_2"/>
    <property type="match status" value="1"/>
</dbReference>
<evidence type="ECO:0000256" key="2">
    <source>
        <dbReference type="ARBA" id="ARBA00022840"/>
    </source>
</evidence>
<dbReference type="PROSITE" id="PS00675">
    <property type="entry name" value="SIGMA54_INTERACT_1"/>
    <property type="match status" value="1"/>
</dbReference>
<accession>A0A7C0Y2T0</accession>
<dbReference type="Pfam" id="PF25601">
    <property type="entry name" value="AAA_lid_14"/>
    <property type="match status" value="1"/>
</dbReference>
<dbReference type="Proteomes" id="UP000886289">
    <property type="component" value="Unassembled WGS sequence"/>
</dbReference>
<dbReference type="Gene3D" id="1.10.8.60">
    <property type="match status" value="1"/>
</dbReference>
<protein>
    <submittedName>
        <fullName evidence="10">Sigma-54-dependent Fis family transcriptional regulator</fullName>
    </submittedName>
</protein>
<evidence type="ECO:0000256" key="4">
    <source>
        <dbReference type="ARBA" id="ARBA00023125"/>
    </source>
</evidence>
<dbReference type="Gene3D" id="3.40.50.2300">
    <property type="match status" value="1"/>
</dbReference>
<dbReference type="GO" id="GO:0006355">
    <property type="term" value="P:regulation of DNA-templated transcription"/>
    <property type="evidence" value="ECO:0007669"/>
    <property type="project" value="InterPro"/>
</dbReference>
<dbReference type="GO" id="GO:0003677">
    <property type="term" value="F:DNA binding"/>
    <property type="evidence" value="ECO:0007669"/>
    <property type="project" value="UniProtKB-KW"/>
</dbReference>
<evidence type="ECO:0000259" key="8">
    <source>
        <dbReference type="PROSITE" id="PS50045"/>
    </source>
</evidence>
<evidence type="ECO:0000256" key="1">
    <source>
        <dbReference type="ARBA" id="ARBA00022741"/>
    </source>
</evidence>
<dbReference type="InterPro" id="IPR011006">
    <property type="entry name" value="CheY-like_superfamily"/>
</dbReference>
<evidence type="ECO:0000313" key="10">
    <source>
        <dbReference type="EMBL" id="HDD44427.1"/>
    </source>
</evidence>
<dbReference type="InterPro" id="IPR001789">
    <property type="entry name" value="Sig_transdc_resp-reg_receiver"/>
</dbReference>
<dbReference type="GO" id="GO:0000160">
    <property type="term" value="P:phosphorelay signal transduction system"/>
    <property type="evidence" value="ECO:0007669"/>
    <property type="project" value="InterPro"/>
</dbReference>
<proteinExistence type="predicted"/>
<dbReference type="InterPro" id="IPR025943">
    <property type="entry name" value="Sigma_54_int_dom_ATP-bd_2"/>
</dbReference>
<evidence type="ECO:0000256" key="3">
    <source>
        <dbReference type="ARBA" id="ARBA00023015"/>
    </source>
</evidence>
<dbReference type="SUPFAM" id="SSF46689">
    <property type="entry name" value="Homeodomain-like"/>
    <property type="match status" value="1"/>
</dbReference>
<dbReference type="InterPro" id="IPR025662">
    <property type="entry name" value="Sigma_54_int_dom_ATP-bd_1"/>
</dbReference>
<dbReference type="FunFam" id="3.40.50.300:FF:000006">
    <property type="entry name" value="DNA-binding transcriptional regulator NtrC"/>
    <property type="match status" value="1"/>
</dbReference>
<dbReference type="InterPro" id="IPR025944">
    <property type="entry name" value="Sigma_54_int_dom_CS"/>
</dbReference>
<evidence type="ECO:0000256" key="7">
    <source>
        <dbReference type="PROSITE-ProRule" id="PRU00169"/>
    </source>
</evidence>
<organism evidence="10">
    <name type="scientific">Desulfofervidus auxilii</name>
    <dbReference type="NCBI Taxonomy" id="1621989"/>
    <lineage>
        <taxon>Bacteria</taxon>
        <taxon>Pseudomonadati</taxon>
        <taxon>Thermodesulfobacteriota</taxon>
        <taxon>Candidatus Desulfofervidia</taxon>
        <taxon>Candidatus Desulfofervidales</taxon>
        <taxon>Candidatus Desulfofervidaceae</taxon>
        <taxon>Candidatus Desulfofervidus</taxon>
    </lineage>
</organism>
<dbReference type="CDD" id="cd00009">
    <property type="entry name" value="AAA"/>
    <property type="match status" value="1"/>
</dbReference>
<keyword evidence="1" id="KW-0547">Nucleotide-binding</keyword>
<dbReference type="InterPro" id="IPR058031">
    <property type="entry name" value="AAA_lid_NorR"/>
</dbReference>
<evidence type="ECO:0000256" key="5">
    <source>
        <dbReference type="ARBA" id="ARBA00023159"/>
    </source>
</evidence>
<keyword evidence="6" id="KW-0804">Transcription</keyword>
<keyword evidence="3" id="KW-0805">Transcription regulation</keyword>
<dbReference type="Gene3D" id="1.10.10.60">
    <property type="entry name" value="Homeodomain-like"/>
    <property type="match status" value="1"/>
</dbReference>
<dbReference type="GO" id="GO:0005524">
    <property type="term" value="F:ATP binding"/>
    <property type="evidence" value="ECO:0007669"/>
    <property type="project" value="UniProtKB-KW"/>
</dbReference>
<dbReference type="Pfam" id="PF00158">
    <property type="entry name" value="Sigma54_activat"/>
    <property type="match status" value="1"/>
</dbReference>
<evidence type="ECO:0000256" key="6">
    <source>
        <dbReference type="ARBA" id="ARBA00023163"/>
    </source>
</evidence>
<feature type="modified residue" description="4-aspartylphosphate" evidence="7">
    <location>
        <position position="52"/>
    </location>
</feature>
<dbReference type="Pfam" id="PF00072">
    <property type="entry name" value="Response_reg"/>
    <property type="match status" value="1"/>
</dbReference>
<reference evidence="10" key="1">
    <citation type="journal article" date="2020" name="mSystems">
        <title>Genome- and Community-Level Interaction Insights into Carbon Utilization and Element Cycling Functions of Hydrothermarchaeota in Hydrothermal Sediment.</title>
        <authorList>
            <person name="Zhou Z."/>
            <person name="Liu Y."/>
            <person name="Xu W."/>
            <person name="Pan J."/>
            <person name="Luo Z.H."/>
            <person name="Li M."/>
        </authorList>
    </citation>
    <scope>NUCLEOTIDE SEQUENCE [LARGE SCALE GENOMIC DNA]</scope>
    <source>
        <strain evidence="10">HyVt-233</strain>
    </source>
</reference>
<dbReference type="PANTHER" id="PTHR32071">
    <property type="entry name" value="TRANSCRIPTIONAL REGULATORY PROTEIN"/>
    <property type="match status" value="1"/>
</dbReference>
<dbReference type="InterPro" id="IPR027417">
    <property type="entry name" value="P-loop_NTPase"/>
</dbReference>
<dbReference type="FunFam" id="1.10.8.60:FF:000014">
    <property type="entry name" value="DNA-binding transcriptional regulator NtrC"/>
    <property type="match status" value="1"/>
</dbReference>
<dbReference type="InterPro" id="IPR009057">
    <property type="entry name" value="Homeodomain-like_sf"/>
</dbReference>
<dbReference type="AlphaFoldDB" id="A0A7C0Y2T0"/>
<name>A0A7C0Y2T0_DESA2</name>
<dbReference type="Gene3D" id="3.40.50.300">
    <property type="entry name" value="P-loop containing nucleotide triphosphate hydrolases"/>
    <property type="match status" value="1"/>
</dbReference>
<keyword evidence="5" id="KW-0010">Activator</keyword>
<keyword evidence="7" id="KW-0597">Phosphoprotein</keyword>
<dbReference type="SUPFAM" id="SSF52540">
    <property type="entry name" value="P-loop containing nucleoside triphosphate hydrolases"/>
    <property type="match status" value="1"/>
</dbReference>
<evidence type="ECO:0000259" key="9">
    <source>
        <dbReference type="PROSITE" id="PS50110"/>
    </source>
</evidence>
<feature type="domain" description="Response regulatory" evidence="9">
    <location>
        <begin position="3"/>
        <end position="117"/>
    </location>
</feature>
<dbReference type="SMART" id="SM00382">
    <property type="entry name" value="AAA"/>
    <property type="match status" value="1"/>
</dbReference>
<dbReference type="PROSITE" id="PS50045">
    <property type="entry name" value="SIGMA54_INTERACT_4"/>
    <property type="match status" value="1"/>
</dbReference>
<dbReference type="InterPro" id="IPR002078">
    <property type="entry name" value="Sigma_54_int"/>
</dbReference>
<dbReference type="PROSITE" id="PS50110">
    <property type="entry name" value="RESPONSE_REGULATORY"/>
    <property type="match status" value="1"/>
</dbReference>
<feature type="domain" description="Sigma-54 factor interaction" evidence="8">
    <location>
        <begin position="142"/>
        <end position="371"/>
    </location>
</feature>